<reference evidence="3" key="2">
    <citation type="journal article" date="2023" name="Infect Dis Poverty">
        <title>Chromosome-scale genome of the human blood fluke Schistosoma mekongi and its implications for public health.</title>
        <authorList>
            <person name="Zhou M."/>
            <person name="Xu L."/>
            <person name="Xu D."/>
            <person name="Chen W."/>
            <person name="Khan J."/>
            <person name="Hu Y."/>
            <person name="Huang H."/>
            <person name="Wei H."/>
            <person name="Zhang Y."/>
            <person name="Chusongsang P."/>
            <person name="Tanasarnprasert K."/>
            <person name="Hu X."/>
            <person name="Limpanont Y."/>
            <person name="Lv Z."/>
        </authorList>
    </citation>
    <scope>NUCLEOTIDE SEQUENCE</scope>
    <source>
        <strain evidence="3">LV_2022a</strain>
    </source>
</reference>
<proteinExistence type="predicted"/>
<sequence length="588" mass="64339">MAQFQPISLSQSVQLSSQQSVQQQQQQQQQQILQQNPCQYQLEPCDIKPQFSLIPSVSQTLTNNNMNVSQGGIGNVGALMTTLDNVVSGINNVTSGQFVTPMSHADVASLLMNPSKRAESFVIDEVKVMLKEIEARKHILLSLSPSTNRLKRRAWEEVAVCMANRWPHAPRRTADQVKKKWENLVSKTKRKVRAGHVTPELDWNETNAAVMQFLTQHSPPVRLRYLTSTTPSLLNLGNLQSVSSGITTASSASSNCTNVFNHTNNYGLSNSSFLDSYNSINNITTNNNINSSLFPNNQHSSLMLSTSKVNFLNSSLHQDNKTNSDNTTNNTGQQSFGNHESNDLNSFGEKHLNSSTEENDIEMISTTNVSNTGGPSGVGNITGSVHESFLSSFSPFNQSLINFGLPSTTESFYTTFSRDIQKELYLQLKQEHELRMDILRLQKQTWLLQMSLFKKMKVEQISSLFSSPSLVASTTSVASLINTVTTTSVTTPAVTNPITNIVSSSASSTCTTAVTSPNTTALTNETTSPSITSTSTSNTTSLSSHSTGCKANKSQCEAVLRRSLSPMFPQDGAGNNNPQDDLVNTERN</sequence>
<feature type="region of interest" description="Disordered" evidence="1">
    <location>
        <begin position="513"/>
        <end position="549"/>
    </location>
</feature>
<dbReference type="AlphaFoldDB" id="A0AAE2D286"/>
<reference evidence="3" key="1">
    <citation type="submission" date="2022-04" db="EMBL/GenBank/DDBJ databases">
        <authorList>
            <person name="Xu L."/>
            <person name="Lv Z."/>
        </authorList>
    </citation>
    <scope>NUCLEOTIDE SEQUENCE</scope>
    <source>
        <strain evidence="3">LV_2022a</strain>
    </source>
</reference>
<comment type="caution">
    <text evidence="3">The sequence shown here is derived from an EMBL/GenBank/DDBJ whole genome shotgun (WGS) entry which is preliminary data.</text>
</comment>
<feature type="compositionally biased region" description="Low complexity" evidence="1">
    <location>
        <begin position="321"/>
        <end position="331"/>
    </location>
</feature>
<feature type="domain" description="Myb/SANT-like DNA-binding" evidence="2">
    <location>
        <begin position="117"/>
        <end position="192"/>
    </location>
</feature>
<organism evidence="3 4">
    <name type="scientific">Schistosoma mekongi</name>
    <name type="common">Parasitic worm</name>
    <dbReference type="NCBI Taxonomy" id="38744"/>
    <lineage>
        <taxon>Eukaryota</taxon>
        <taxon>Metazoa</taxon>
        <taxon>Spiralia</taxon>
        <taxon>Lophotrochozoa</taxon>
        <taxon>Platyhelminthes</taxon>
        <taxon>Trematoda</taxon>
        <taxon>Digenea</taxon>
        <taxon>Strigeidida</taxon>
        <taxon>Schistosomatoidea</taxon>
        <taxon>Schistosomatidae</taxon>
        <taxon>Schistosoma</taxon>
    </lineage>
</organism>
<evidence type="ECO:0000313" key="4">
    <source>
        <dbReference type="Proteomes" id="UP001292079"/>
    </source>
</evidence>
<accession>A0AAE2D286</accession>
<feature type="compositionally biased region" description="Polar residues" evidence="1">
    <location>
        <begin position="332"/>
        <end position="345"/>
    </location>
</feature>
<evidence type="ECO:0000259" key="2">
    <source>
        <dbReference type="Pfam" id="PF13873"/>
    </source>
</evidence>
<name>A0AAE2D286_SCHME</name>
<feature type="region of interest" description="Disordered" evidence="1">
    <location>
        <begin position="566"/>
        <end position="588"/>
    </location>
</feature>
<gene>
    <name evidence="3" type="ORF">MN116_007694</name>
</gene>
<feature type="region of interest" description="Disordered" evidence="1">
    <location>
        <begin position="316"/>
        <end position="351"/>
    </location>
</feature>
<dbReference type="Proteomes" id="UP001292079">
    <property type="component" value="Unassembled WGS sequence"/>
</dbReference>
<evidence type="ECO:0000256" key="1">
    <source>
        <dbReference type="SAM" id="MobiDB-lite"/>
    </source>
</evidence>
<protein>
    <recommendedName>
        <fullName evidence="2">Myb/SANT-like DNA-binding domain-containing protein</fullName>
    </recommendedName>
</protein>
<dbReference type="InterPro" id="IPR028002">
    <property type="entry name" value="Myb_DNA-bind_5"/>
</dbReference>
<dbReference type="Pfam" id="PF13873">
    <property type="entry name" value="Myb_DNA-bind_5"/>
    <property type="match status" value="1"/>
</dbReference>
<keyword evidence="4" id="KW-1185">Reference proteome</keyword>
<feature type="compositionally biased region" description="Low complexity" evidence="1">
    <location>
        <begin position="523"/>
        <end position="547"/>
    </location>
</feature>
<evidence type="ECO:0000313" key="3">
    <source>
        <dbReference type="EMBL" id="KAK4468492.1"/>
    </source>
</evidence>
<dbReference type="EMBL" id="JALJAT010000006">
    <property type="protein sequence ID" value="KAK4468492.1"/>
    <property type="molecule type" value="Genomic_DNA"/>
</dbReference>